<gene>
    <name evidence="3" type="ORF">NESM_000080400</name>
</gene>
<dbReference type="AlphaFoldDB" id="A0AAW0F4X2"/>
<dbReference type="GO" id="GO:0032982">
    <property type="term" value="C:myosin filament"/>
    <property type="evidence" value="ECO:0007669"/>
    <property type="project" value="TreeGrafter"/>
</dbReference>
<feature type="coiled-coil region" evidence="1">
    <location>
        <begin position="892"/>
        <end position="980"/>
    </location>
</feature>
<feature type="compositionally biased region" description="Basic and acidic residues" evidence="2">
    <location>
        <begin position="541"/>
        <end position="552"/>
    </location>
</feature>
<keyword evidence="1" id="KW-0175">Coiled coil</keyword>
<accession>A0AAW0F4X2</accession>
<dbReference type="GO" id="GO:0000146">
    <property type="term" value="F:microfilament motor activity"/>
    <property type="evidence" value="ECO:0007669"/>
    <property type="project" value="TreeGrafter"/>
</dbReference>
<feature type="compositionally biased region" description="Low complexity" evidence="2">
    <location>
        <begin position="22"/>
        <end position="46"/>
    </location>
</feature>
<organism evidence="3 4">
    <name type="scientific">Novymonas esmeraldas</name>
    <dbReference type="NCBI Taxonomy" id="1808958"/>
    <lineage>
        <taxon>Eukaryota</taxon>
        <taxon>Discoba</taxon>
        <taxon>Euglenozoa</taxon>
        <taxon>Kinetoplastea</taxon>
        <taxon>Metakinetoplastina</taxon>
        <taxon>Trypanosomatida</taxon>
        <taxon>Trypanosomatidae</taxon>
        <taxon>Novymonas</taxon>
    </lineage>
</organism>
<dbReference type="GO" id="GO:0051015">
    <property type="term" value="F:actin filament binding"/>
    <property type="evidence" value="ECO:0007669"/>
    <property type="project" value="TreeGrafter"/>
</dbReference>
<evidence type="ECO:0000256" key="1">
    <source>
        <dbReference type="SAM" id="Coils"/>
    </source>
</evidence>
<evidence type="ECO:0000256" key="2">
    <source>
        <dbReference type="SAM" id="MobiDB-lite"/>
    </source>
</evidence>
<dbReference type="Proteomes" id="UP001430356">
    <property type="component" value="Unassembled WGS sequence"/>
</dbReference>
<name>A0AAW0F4X2_9TRYP</name>
<feature type="compositionally biased region" description="Acidic residues" evidence="2">
    <location>
        <begin position="91"/>
        <end position="101"/>
    </location>
</feature>
<feature type="compositionally biased region" description="Low complexity" evidence="2">
    <location>
        <begin position="1082"/>
        <end position="1131"/>
    </location>
</feature>
<dbReference type="GO" id="GO:0005737">
    <property type="term" value="C:cytoplasm"/>
    <property type="evidence" value="ECO:0007669"/>
    <property type="project" value="TreeGrafter"/>
</dbReference>
<evidence type="ECO:0000313" key="4">
    <source>
        <dbReference type="Proteomes" id="UP001430356"/>
    </source>
</evidence>
<feature type="region of interest" description="Disordered" evidence="2">
    <location>
        <begin position="412"/>
        <end position="439"/>
    </location>
</feature>
<dbReference type="PANTHER" id="PTHR45615">
    <property type="entry name" value="MYOSIN HEAVY CHAIN, NON-MUSCLE"/>
    <property type="match status" value="1"/>
</dbReference>
<feature type="region of interest" description="Disordered" evidence="2">
    <location>
        <begin position="537"/>
        <end position="560"/>
    </location>
</feature>
<dbReference type="PANTHER" id="PTHR45615:SF40">
    <property type="entry name" value="MYOSIN HEAVY CHAIN, NON-MUSCLE"/>
    <property type="match status" value="1"/>
</dbReference>
<keyword evidence="4" id="KW-1185">Reference proteome</keyword>
<reference evidence="3 4" key="1">
    <citation type="journal article" date="2021" name="MBio">
        <title>A New Model Trypanosomatid, Novymonas esmeraldas: Genomic Perception of Its 'Candidatus Pandoraea novymonadis' Endosymbiont.</title>
        <authorList>
            <person name="Zakharova A."/>
            <person name="Saura A."/>
            <person name="Butenko A."/>
            <person name="Podesvova L."/>
            <person name="Warmusova S."/>
            <person name="Kostygov A.Y."/>
            <person name="Nenarokova A."/>
            <person name="Lukes J."/>
            <person name="Opperdoes F.R."/>
            <person name="Yurchenko V."/>
        </authorList>
    </citation>
    <scope>NUCLEOTIDE SEQUENCE [LARGE SCALE GENOMIC DNA]</scope>
    <source>
        <strain evidence="3 4">E262AT.01</strain>
    </source>
</reference>
<feature type="compositionally biased region" description="Basic and acidic residues" evidence="2">
    <location>
        <begin position="49"/>
        <end position="70"/>
    </location>
</feature>
<feature type="compositionally biased region" description="Low complexity" evidence="2">
    <location>
        <begin position="1159"/>
        <end position="1204"/>
    </location>
</feature>
<proteinExistence type="predicted"/>
<dbReference type="EMBL" id="JAECZO010000004">
    <property type="protein sequence ID" value="KAK7200279.1"/>
    <property type="molecule type" value="Genomic_DNA"/>
</dbReference>
<sequence length="1270" mass="135368">MSTMPTTDGPPLVDEDEGPRRASSLASSTAAAPPSPGVGAPSESASLQRGDEQREGYHDGGHDSVARDEPTPAAPVSCADDAATVKAAQDGECDNEEVDEDDGAAEFRSLLSRVAEMEAEEQRQARQSRAALRTAQRETRLMEDVAAQQQAYLAAHISRVSRRRAADDAATPSVAGSAASAIATDARLACLAHQMEHVQQHHRRCTAAVGLLRAHARTARADEERQETLRGHTEHVLSRLYEEAGLLDAAELGLRDDTPQRLEGAPRASATTASAPLNDLWMKQTTGLTTLGGTLAKVHTLFRDGDCRTHMSAVATALTEVGRQCQELIHEVQVLTETELQMEADLRERRTPALEWGLFAAHAQQAREMEDLYSSVTVAEMRAMALRKILLRRRQEVQGALALALLHDAETTAKDGHPPTSSVATDVAPPSCTLSSPPHEVTPEAWRAVMDTCARREGLRDRLWRELLYLKKCARRDLGTAWVSQAEARALASLATSVERGEDALVFAAVLEDGLRRCSYDGLARIVTLAATATAPTQQLRGEDSSGGESEHGSGSASPLHTAAAPVSLVAALSSLETVRTCASTLASQLAENARHWTLTQDAVTETGLCAIDPSNDDWCRTAELLLVLCTDSSTAKLPQRSVDAPGTNAAPARSSGLVELEQVLLDRLHAAHSAAVDAMNAELARLHHCSTAPLAHAKREAALLLRLLQLCDEAAAPATPAAGVHATLTTPSFESAVRLLEAAADPQLGHCAAPSAAMWGAEGGHSPTHVSVPQLPRRVDEVHSAVCARAAAAAAATTTTWREDVAAETATARAYVSSTLAALEQYAQYSMAEVPSLLEEAQAGVKALQERVSECAARDSRAAALAVQAQQQRELLASTTTTERLALTSAVSDARLEVAALRAEVAQLQAQRVQLQSEATSRCELDAAQVEAWLSLLSDAAALHEQAQQQQQQQQQQQLQQQQQQLQQQQQQHQHQSSDTGDTDAVDAAATTADVETGVEGDGAERNGAHAEPALTEEEEEAPRPPSPVGHAGAPLRDANVEAEAEAMEGRSSTGTPPVEERRSAELHTTPAGSHVDEEQACAAAIAWARSPSATATPPSTTVAPPSTTAAPPSTNAAPPSTPPSTTAAPPSTPPSTPPRETRSSEENRERHQQWSAPRATQQQHPQQQQQQQHQLRQQPAQRRPTPSPPQQQQQQQQQPQPSILGESILGQAIPTPQPPVFHGSVMHPFAPPAPPPPPPPPPILPTTPSRRPVFEDNPFYSGFGFDDE</sequence>
<comment type="caution">
    <text evidence="3">The sequence shown here is derived from an EMBL/GenBank/DDBJ whole genome shotgun (WGS) entry which is preliminary data.</text>
</comment>
<feature type="region of interest" description="Disordered" evidence="2">
    <location>
        <begin position="1013"/>
        <end position="1270"/>
    </location>
</feature>
<feature type="region of interest" description="Disordered" evidence="2">
    <location>
        <begin position="1"/>
        <end position="101"/>
    </location>
</feature>
<feature type="compositionally biased region" description="Pro residues" evidence="2">
    <location>
        <begin position="1231"/>
        <end position="1247"/>
    </location>
</feature>
<dbReference type="GO" id="GO:0016460">
    <property type="term" value="C:myosin II complex"/>
    <property type="evidence" value="ECO:0007669"/>
    <property type="project" value="TreeGrafter"/>
</dbReference>
<feature type="compositionally biased region" description="Basic and acidic residues" evidence="2">
    <location>
        <begin position="1141"/>
        <end position="1154"/>
    </location>
</feature>
<evidence type="ECO:0000313" key="3">
    <source>
        <dbReference type="EMBL" id="KAK7200279.1"/>
    </source>
</evidence>
<protein>
    <submittedName>
        <fullName evidence="3">Uncharacterized protein</fullName>
    </submittedName>
</protein>